<evidence type="ECO:0008006" key="3">
    <source>
        <dbReference type="Google" id="ProtNLM"/>
    </source>
</evidence>
<protein>
    <recommendedName>
        <fullName evidence="3">Lipoprotein</fullName>
    </recommendedName>
</protein>
<dbReference type="EMBL" id="FMMM01000048">
    <property type="protein sequence ID" value="SCQ20888.1"/>
    <property type="molecule type" value="Genomic_DNA"/>
</dbReference>
<dbReference type="InterPro" id="IPR011050">
    <property type="entry name" value="Pectin_lyase_fold/virulence"/>
</dbReference>
<dbReference type="PROSITE" id="PS51257">
    <property type="entry name" value="PROKAR_LIPOPROTEIN"/>
    <property type="match status" value="1"/>
</dbReference>
<reference evidence="1 2" key="1">
    <citation type="submission" date="2016-09" db="EMBL/GenBank/DDBJ databases">
        <authorList>
            <person name="Capua I."/>
            <person name="De Benedictis P."/>
            <person name="Joannis T."/>
            <person name="Lombin L.H."/>
            <person name="Cattoli G."/>
        </authorList>
    </citation>
    <scope>NUCLEOTIDE SEQUENCE [LARGE SCALE GENOMIC DNA]</scope>
    <source>
        <strain evidence="1 2">UB20</strain>
    </source>
</reference>
<evidence type="ECO:0000313" key="2">
    <source>
        <dbReference type="Proteomes" id="UP000182057"/>
    </source>
</evidence>
<dbReference type="Proteomes" id="UP000182057">
    <property type="component" value="Unassembled WGS sequence"/>
</dbReference>
<proteinExistence type="predicted"/>
<dbReference type="SUPFAM" id="SSF51126">
    <property type="entry name" value="Pectin lyase-like"/>
    <property type="match status" value="1"/>
</dbReference>
<dbReference type="PANTHER" id="PTHR41339">
    <property type="entry name" value="LIPL48"/>
    <property type="match status" value="1"/>
</dbReference>
<organism evidence="1 2">
    <name type="scientific">Tannerella forsythia</name>
    <name type="common">Bacteroides forsythus</name>
    <dbReference type="NCBI Taxonomy" id="28112"/>
    <lineage>
        <taxon>Bacteria</taxon>
        <taxon>Pseudomonadati</taxon>
        <taxon>Bacteroidota</taxon>
        <taxon>Bacteroidia</taxon>
        <taxon>Bacteroidales</taxon>
        <taxon>Tannerellaceae</taxon>
        <taxon>Tannerella</taxon>
    </lineage>
</organism>
<name>A0A1D3UMM8_TANFO</name>
<gene>
    <name evidence="1" type="ORF">TFUB20_01177</name>
</gene>
<dbReference type="AlphaFoldDB" id="A0A1D3UMM8"/>
<accession>A0A1D3UMM8</accession>
<dbReference type="PANTHER" id="PTHR41339:SF1">
    <property type="entry name" value="SECRETED PROTEIN"/>
    <property type="match status" value="1"/>
</dbReference>
<dbReference type="OrthoDB" id="1521716at2"/>
<sequence>MKPKRHEWIMAALFLAAIIGGTSCKDDKPQLATPKIAITGADSIDLAPGETVKISLALEGDGGAKSVVVTKNGGFLKEFPVHPTATQFVYTTEALPNSLKEGEMLRYGFILSNTNDVDSKEIPFVIKTALYPKIKVGETELYSLNVGTDGIVPSGSEITLIKKRNYFVPYALTFEAGSKLKIEEGVHVYMNANAASPVKIEIQGEADIVGTASAPVVFTSSKTLTPAEPVKSGDWSEFRLSGPESASSNGKVSYVRIEYAGERSFRLANVSEATQIDHVQVYRSSGEGVMITDGKARLKYIVATDCEGGSYRLGDKYAGKMQFLLSVNSQYFKENDDFTIREKASPVVSNVTLLGPGAETKKNTHGMRMRGSSTPKVYNSVIAEFPRRGIRVAEEVKITDLNGSAVFAYSYVFNVPKDPFRDLAKAFAGTFNADGTIASNPFHNNATKLEEGNYTLKPIGGIGVKDFVPDTEPKSTFNPASLDAFFSAAEFAGAVKNAAEDWTKGWVKNPDGTIR</sequence>
<evidence type="ECO:0000313" key="1">
    <source>
        <dbReference type="EMBL" id="SCQ20888.1"/>
    </source>
</evidence>
<dbReference type="RefSeq" id="WP_074449742.1">
    <property type="nucleotide sequence ID" value="NZ_CAUQHC010000053.1"/>
</dbReference>